<organism evidence="2 3">
    <name type="scientific">Salibaculum griseiflavum</name>
    <dbReference type="NCBI Taxonomy" id="1914409"/>
    <lineage>
        <taxon>Bacteria</taxon>
        <taxon>Pseudomonadati</taxon>
        <taxon>Pseudomonadota</taxon>
        <taxon>Alphaproteobacteria</taxon>
        <taxon>Rhodobacterales</taxon>
        <taxon>Roseobacteraceae</taxon>
        <taxon>Salibaculum</taxon>
    </lineage>
</organism>
<name>A0A2V1P7B6_9RHOB</name>
<keyword evidence="1" id="KW-0472">Membrane</keyword>
<feature type="transmembrane region" description="Helical" evidence="1">
    <location>
        <begin position="21"/>
        <end position="45"/>
    </location>
</feature>
<dbReference type="RefSeq" id="WP_109385383.1">
    <property type="nucleotide sequence ID" value="NZ_QETF01000001.1"/>
</dbReference>
<gene>
    <name evidence="2" type="ORF">DFK10_00195</name>
</gene>
<evidence type="ECO:0000313" key="2">
    <source>
        <dbReference type="EMBL" id="PWG18389.1"/>
    </source>
</evidence>
<keyword evidence="1" id="KW-0812">Transmembrane</keyword>
<dbReference type="EMBL" id="QETF01000001">
    <property type="protein sequence ID" value="PWG18389.1"/>
    <property type="molecule type" value="Genomic_DNA"/>
</dbReference>
<evidence type="ECO:0000256" key="1">
    <source>
        <dbReference type="SAM" id="Phobius"/>
    </source>
</evidence>
<feature type="transmembrane region" description="Helical" evidence="1">
    <location>
        <begin position="57"/>
        <end position="83"/>
    </location>
</feature>
<keyword evidence="3" id="KW-1185">Reference proteome</keyword>
<comment type="caution">
    <text evidence="2">The sequence shown here is derived from an EMBL/GenBank/DDBJ whole genome shotgun (WGS) entry which is preliminary data.</text>
</comment>
<accession>A0A2V1P7B6</accession>
<sequence>MILSRTLAKRRIARGERPGWFAAWGPVLGDALALAAVFALLWSPLLTAIYVMQLSNVVTALIFFVVFFVPTQVVLILSSLWAARSRWQDKETENG</sequence>
<dbReference type="AlphaFoldDB" id="A0A2V1P7B6"/>
<proteinExistence type="predicted"/>
<keyword evidence="1" id="KW-1133">Transmembrane helix</keyword>
<reference evidence="3" key="1">
    <citation type="submission" date="2018-05" db="EMBL/GenBank/DDBJ databases">
        <authorList>
            <person name="Du Z."/>
            <person name="Wang X."/>
        </authorList>
    </citation>
    <scope>NUCLEOTIDE SEQUENCE [LARGE SCALE GENOMIC DNA]</scope>
    <source>
        <strain evidence="3">WDS4C29</strain>
    </source>
</reference>
<dbReference type="Proteomes" id="UP000245293">
    <property type="component" value="Unassembled WGS sequence"/>
</dbReference>
<protein>
    <submittedName>
        <fullName evidence="2">Uncharacterized protein</fullName>
    </submittedName>
</protein>
<evidence type="ECO:0000313" key="3">
    <source>
        <dbReference type="Proteomes" id="UP000245293"/>
    </source>
</evidence>